<feature type="compositionally biased region" description="Pro residues" evidence="1">
    <location>
        <begin position="198"/>
        <end position="207"/>
    </location>
</feature>
<dbReference type="AlphaFoldDB" id="A0A2R6NL31"/>
<feature type="compositionally biased region" description="Basic residues" evidence="1">
    <location>
        <begin position="247"/>
        <end position="267"/>
    </location>
</feature>
<accession>A0A2R6NL31</accession>
<feature type="compositionally biased region" description="Low complexity" evidence="1">
    <location>
        <begin position="16"/>
        <end position="27"/>
    </location>
</feature>
<evidence type="ECO:0000313" key="2">
    <source>
        <dbReference type="EMBL" id="PSR73036.1"/>
    </source>
</evidence>
<reference evidence="2 3" key="1">
    <citation type="submission" date="2018-02" db="EMBL/GenBank/DDBJ databases">
        <title>Genome sequence of the basidiomycete white-rot fungus Phlebia centrifuga.</title>
        <authorList>
            <person name="Granchi Z."/>
            <person name="Peng M."/>
            <person name="de Vries R.P."/>
            <person name="Hilden K."/>
            <person name="Makela M.R."/>
            <person name="Grigoriev I."/>
            <person name="Riley R."/>
        </authorList>
    </citation>
    <scope>NUCLEOTIDE SEQUENCE [LARGE SCALE GENOMIC DNA]</scope>
    <source>
        <strain evidence="2 3">FBCC195</strain>
    </source>
</reference>
<keyword evidence="3" id="KW-1185">Reference proteome</keyword>
<feature type="compositionally biased region" description="Basic and acidic residues" evidence="1">
    <location>
        <begin position="125"/>
        <end position="136"/>
    </location>
</feature>
<comment type="caution">
    <text evidence="2">The sequence shown here is derived from an EMBL/GenBank/DDBJ whole genome shotgun (WGS) entry which is preliminary data.</text>
</comment>
<dbReference type="OrthoDB" id="3253810at2759"/>
<gene>
    <name evidence="2" type="ORF">PHLCEN_2v11140</name>
</gene>
<feature type="region of interest" description="Disordered" evidence="1">
    <location>
        <begin position="1"/>
        <end position="74"/>
    </location>
</feature>
<sequence length="267" mass="29636">MSNFHLRPVSDKDRSASPSTSTSTTSDRSPRDSKRLPGLPPSQVYTSADLDLSRDTSMQPRKYPAPPTGHELMALFPPAPPINVLSGPTSDFFQREERAFFAKAGKEIVRVRIELDLPLEGDVDSVMKSKPREHSGMPRQWPPNGHPHNPINSPSQLSPSERPPAGQLPPPPTGARGSRGAPVTVTTQPLFPINSHPSPQPPFPPNSNPQHPAFGLRTPSHEHTRSPNQIEHSPEDFRDDDESWRRPMPHNQRRRAGKHTKRVVVKS</sequence>
<dbReference type="EMBL" id="MLYV02001119">
    <property type="protein sequence ID" value="PSR73036.1"/>
    <property type="molecule type" value="Genomic_DNA"/>
</dbReference>
<dbReference type="Proteomes" id="UP000186601">
    <property type="component" value="Unassembled WGS sequence"/>
</dbReference>
<dbReference type="STRING" id="98765.A0A2R6NL31"/>
<feature type="compositionally biased region" description="Polar residues" evidence="1">
    <location>
        <begin position="150"/>
        <end position="159"/>
    </location>
</feature>
<feature type="region of interest" description="Disordered" evidence="1">
    <location>
        <begin position="124"/>
        <end position="267"/>
    </location>
</feature>
<protein>
    <submittedName>
        <fullName evidence="2">Uncharacterized protein</fullName>
    </submittedName>
</protein>
<name>A0A2R6NL31_9APHY</name>
<organism evidence="2 3">
    <name type="scientific">Hermanssonia centrifuga</name>
    <dbReference type="NCBI Taxonomy" id="98765"/>
    <lineage>
        <taxon>Eukaryota</taxon>
        <taxon>Fungi</taxon>
        <taxon>Dikarya</taxon>
        <taxon>Basidiomycota</taxon>
        <taxon>Agaricomycotina</taxon>
        <taxon>Agaricomycetes</taxon>
        <taxon>Polyporales</taxon>
        <taxon>Meruliaceae</taxon>
        <taxon>Hermanssonia</taxon>
    </lineage>
</organism>
<evidence type="ECO:0000256" key="1">
    <source>
        <dbReference type="SAM" id="MobiDB-lite"/>
    </source>
</evidence>
<evidence type="ECO:0000313" key="3">
    <source>
        <dbReference type="Proteomes" id="UP000186601"/>
    </source>
</evidence>
<proteinExistence type="predicted"/>